<comment type="caution">
    <text evidence="12">The sequence shown here is derived from an EMBL/GenBank/DDBJ whole genome shotgun (WGS) entry which is preliminary data.</text>
</comment>
<keyword evidence="8" id="KW-0186">Copper</keyword>
<dbReference type="Proteomes" id="UP000253769">
    <property type="component" value="Unassembled WGS sequence"/>
</dbReference>
<dbReference type="GO" id="GO:0005886">
    <property type="term" value="C:plasma membrane"/>
    <property type="evidence" value="ECO:0007669"/>
    <property type="project" value="UniProtKB-SubCell"/>
</dbReference>
<evidence type="ECO:0000256" key="2">
    <source>
        <dbReference type="ARBA" id="ARBA00004382"/>
    </source>
</evidence>
<organism evidence="12 13">
    <name type="scientific">Motiliproteus coralliicola</name>
    <dbReference type="NCBI Taxonomy" id="2283196"/>
    <lineage>
        <taxon>Bacteria</taxon>
        <taxon>Pseudomonadati</taxon>
        <taxon>Pseudomonadota</taxon>
        <taxon>Gammaproteobacteria</taxon>
        <taxon>Oceanospirillales</taxon>
        <taxon>Oceanospirillaceae</taxon>
        <taxon>Motiliproteus</taxon>
    </lineage>
</organism>
<name>A0A369WQZ2_9GAMM</name>
<reference evidence="12 13" key="1">
    <citation type="submission" date="2018-07" db="EMBL/GenBank/DDBJ databases">
        <title>Motiliproteus coralliicola sp. nov., a bacterium isolated from Coral.</title>
        <authorList>
            <person name="Wang G."/>
        </authorList>
    </citation>
    <scope>NUCLEOTIDE SEQUENCE [LARGE SCALE GENOMIC DNA]</scope>
    <source>
        <strain evidence="12 13">C34</strain>
    </source>
</reference>
<comment type="function">
    <text evidence="1">Exerts its effect at some terminal stage of cytochrome c oxidase synthesis, probably by being involved in the insertion of the copper B into subunit I.</text>
</comment>
<keyword evidence="5 11" id="KW-0812">Transmembrane</keyword>
<dbReference type="AlphaFoldDB" id="A0A369WQZ2"/>
<dbReference type="Pfam" id="PF04442">
    <property type="entry name" value="CtaG_Cox11"/>
    <property type="match status" value="1"/>
</dbReference>
<dbReference type="SUPFAM" id="SSF110111">
    <property type="entry name" value="Ctag/Cox11"/>
    <property type="match status" value="1"/>
</dbReference>
<evidence type="ECO:0000313" key="12">
    <source>
        <dbReference type="EMBL" id="RDE24518.1"/>
    </source>
</evidence>
<dbReference type="Gene3D" id="2.60.370.10">
    <property type="entry name" value="Ctag/Cox11"/>
    <property type="match status" value="1"/>
</dbReference>
<dbReference type="EMBL" id="QQOH01000001">
    <property type="protein sequence ID" value="RDE24518.1"/>
    <property type="molecule type" value="Genomic_DNA"/>
</dbReference>
<dbReference type="NCBIfam" id="NF003465">
    <property type="entry name" value="PRK05089.1"/>
    <property type="match status" value="1"/>
</dbReference>
<dbReference type="PANTHER" id="PTHR21320">
    <property type="entry name" value="CYTOCHROME C OXIDASE ASSEMBLY PROTEIN COX11-RELATED"/>
    <property type="match status" value="1"/>
</dbReference>
<dbReference type="PANTHER" id="PTHR21320:SF3">
    <property type="entry name" value="CYTOCHROME C OXIDASE ASSEMBLY PROTEIN COX11, MITOCHONDRIAL-RELATED"/>
    <property type="match status" value="1"/>
</dbReference>
<keyword evidence="13" id="KW-1185">Reference proteome</keyword>
<comment type="subcellular location">
    <subcellularLocation>
        <location evidence="2">Cell inner membrane</location>
        <topology evidence="2">Single-pass type II membrane protein</topology>
        <orientation evidence="2">Periplasmic side</orientation>
    </subcellularLocation>
</comment>
<dbReference type="InterPro" id="IPR007533">
    <property type="entry name" value="Cyt_c_oxidase_assmbl_CtaG"/>
</dbReference>
<evidence type="ECO:0000256" key="5">
    <source>
        <dbReference type="ARBA" id="ARBA00022692"/>
    </source>
</evidence>
<evidence type="ECO:0000313" key="13">
    <source>
        <dbReference type="Proteomes" id="UP000253769"/>
    </source>
</evidence>
<proteinExistence type="inferred from homology"/>
<evidence type="ECO:0000256" key="9">
    <source>
        <dbReference type="ARBA" id="ARBA00023136"/>
    </source>
</evidence>
<evidence type="ECO:0000256" key="1">
    <source>
        <dbReference type="ARBA" id="ARBA00004007"/>
    </source>
</evidence>
<gene>
    <name evidence="12" type="ORF">DV711_02720</name>
</gene>
<dbReference type="PIRSF" id="PIRSF005413">
    <property type="entry name" value="COX11"/>
    <property type="match status" value="1"/>
</dbReference>
<dbReference type="InterPro" id="IPR023471">
    <property type="entry name" value="CtaG/Cox11_dom_sf"/>
</dbReference>
<evidence type="ECO:0000256" key="4">
    <source>
        <dbReference type="ARBA" id="ARBA00015384"/>
    </source>
</evidence>
<sequence length="205" mass="22639">MATPQSPRPPDRRDPARLARRLLLVAVLMFGFGFALAPLYDVFCELTGINGKVTRTGEPAQPFAIDRTRLVRVQLIAVNNEGMPWQFQPEQPELSVYPGEQAMTSYLAMNPTTREMVARAVPSVAPAEAAGYLQKVNCFCFESQSLGPNMRQTMPLVLMIDPDLPEHIRTITLSYTLFDATAGSDARLSQRRLESEPAAGARSTL</sequence>
<evidence type="ECO:0000256" key="3">
    <source>
        <dbReference type="ARBA" id="ARBA00009620"/>
    </source>
</evidence>
<feature type="region of interest" description="Disordered" evidence="10">
    <location>
        <begin position="186"/>
        <end position="205"/>
    </location>
</feature>
<evidence type="ECO:0000256" key="8">
    <source>
        <dbReference type="ARBA" id="ARBA00023008"/>
    </source>
</evidence>
<evidence type="ECO:0000256" key="6">
    <source>
        <dbReference type="ARBA" id="ARBA00022968"/>
    </source>
</evidence>
<dbReference type="RefSeq" id="WP_114694105.1">
    <property type="nucleotide sequence ID" value="NZ_QQOH01000001.1"/>
</dbReference>
<evidence type="ECO:0000256" key="10">
    <source>
        <dbReference type="SAM" id="MobiDB-lite"/>
    </source>
</evidence>
<dbReference type="OrthoDB" id="9804841at2"/>
<feature type="transmembrane region" description="Helical" evidence="11">
    <location>
        <begin position="21"/>
        <end position="40"/>
    </location>
</feature>
<keyword evidence="6" id="KW-0735">Signal-anchor</keyword>
<keyword evidence="9 11" id="KW-0472">Membrane</keyword>
<comment type="similarity">
    <text evidence="3">Belongs to the COX11/CtaG family.</text>
</comment>
<dbReference type="GO" id="GO:0005507">
    <property type="term" value="F:copper ion binding"/>
    <property type="evidence" value="ECO:0007669"/>
    <property type="project" value="InterPro"/>
</dbReference>
<evidence type="ECO:0000256" key="7">
    <source>
        <dbReference type="ARBA" id="ARBA00022989"/>
    </source>
</evidence>
<evidence type="ECO:0000256" key="11">
    <source>
        <dbReference type="SAM" id="Phobius"/>
    </source>
</evidence>
<accession>A0A369WQZ2</accession>
<protein>
    <recommendedName>
        <fullName evidence="4">Cytochrome c oxidase assembly protein CtaG</fullName>
    </recommendedName>
</protein>
<keyword evidence="7 11" id="KW-1133">Transmembrane helix</keyword>